<dbReference type="InterPro" id="IPR023827">
    <property type="entry name" value="Peptidase_S8_Asp-AS"/>
</dbReference>
<evidence type="ECO:0000256" key="3">
    <source>
        <dbReference type="ARBA" id="ARBA00022801"/>
    </source>
</evidence>
<dbReference type="EMBL" id="PNYB01000034">
    <property type="protein sequence ID" value="PMS16601.1"/>
    <property type="molecule type" value="Genomic_DNA"/>
</dbReference>
<dbReference type="GO" id="GO:0006508">
    <property type="term" value="P:proteolysis"/>
    <property type="evidence" value="ECO:0007669"/>
    <property type="project" value="UniProtKB-KW"/>
</dbReference>
<comment type="caution">
    <text evidence="8">The sequence shown here is derived from an EMBL/GenBank/DDBJ whole genome shotgun (WGS) entry which is preliminary data.</text>
</comment>
<name>A0A2N7VHH3_9BURK</name>
<dbReference type="Proteomes" id="UP000235347">
    <property type="component" value="Unassembled WGS sequence"/>
</dbReference>
<evidence type="ECO:0000256" key="5">
    <source>
        <dbReference type="PROSITE-ProRule" id="PRU01240"/>
    </source>
</evidence>
<evidence type="ECO:0000259" key="7">
    <source>
        <dbReference type="Pfam" id="PF00082"/>
    </source>
</evidence>
<keyword evidence="4 5" id="KW-0720">Serine protease</keyword>
<feature type="domain" description="Peptidase S8/S53" evidence="7">
    <location>
        <begin position="187"/>
        <end position="409"/>
    </location>
</feature>
<evidence type="ECO:0000256" key="1">
    <source>
        <dbReference type="ARBA" id="ARBA00011073"/>
    </source>
</evidence>
<dbReference type="AlphaFoldDB" id="A0A2N7VHH3"/>
<feature type="chain" id="PRO_5014898985" evidence="6">
    <location>
        <begin position="35"/>
        <end position="439"/>
    </location>
</feature>
<accession>A0A2N7VHH3</accession>
<dbReference type="SUPFAM" id="SSF52743">
    <property type="entry name" value="Subtilisin-like"/>
    <property type="match status" value="1"/>
</dbReference>
<feature type="active site" description="Charge relay system" evidence="5">
    <location>
        <position position="229"/>
    </location>
</feature>
<keyword evidence="6" id="KW-0732">Signal</keyword>
<dbReference type="InterPro" id="IPR015500">
    <property type="entry name" value="Peptidase_S8_subtilisin-rel"/>
</dbReference>
<evidence type="ECO:0000313" key="9">
    <source>
        <dbReference type="Proteomes" id="UP000235347"/>
    </source>
</evidence>
<evidence type="ECO:0000256" key="2">
    <source>
        <dbReference type="ARBA" id="ARBA00022670"/>
    </source>
</evidence>
<dbReference type="InterPro" id="IPR036852">
    <property type="entry name" value="Peptidase_S8/S53_dom_sf"/>
</dbReference>
<feature type="active site" description="Charge relay system" evidence="5">
    <location>
        <position position="196"/>
    </location>
</feature>
<dbReference type="PROSITE" id="PS00136">
    <property type="entry name" value="SUBTILASE_ASP"/>
    <property type="match status" value="1"/>
</dbReference>
<feature type="active site" description="Charge relay system" evidence="5">
    <location>
        <position position="376"/>
    </location>
</feature>
<dbReference type="InterPro" id="IPR022398">
    <property type="entry name" value="Peptidase_S8_His-AS"/>
</dbReference>
<comment type="similarity">
    <text evidence="1 5">Belongs to the peptidase S8 family.</text>
</comment>
<organism evidence="8 9">
    <name type="scientific">Trinickia soli</name>
    <dbReference type="NCBI Taxonomy" id="380675"/>
    <lineage>
        <taxon>Bacteria</taxon>
        <taxon>Pseudomonadati</taxon>
        <taxon>Pseudomonadota</taxon>
        <taxon>Betaproteobacteria</taxon>
        <taxon>Burkholderiales</taxon>
        <taxon>Burkholderiaceae</taxon>
        <taxon>Trinickia</taxon>
    </lineage>
</organism>
<feature type="signal peptide" evidence="6">
    <location>
        <begin position="1"/>
        <end position="34"/>
    </location>
</feature>
<gene>
    <name evidence="8" type="ORF">C0Z19_25690</name>
</gene>
<evidence type="ECO:0000256" key="4">
    <source>
        <dbReference type="ARBA" id="ARBA00022825"/>
    </source>
</evidence>
<dbReference type="RefSeq" id="WP_102612656.1">
    <property type="nucleotide sequence ID" value="NZ_CADIKD010000007.1"/>
</dbReference>
<evidence type="ECO:0000313" key="8">
    <source>
        <dbReference type="EMBL" id="PMS16601.1"/>
    </source>
</evidence>
<dbReference type="PROSITE" id="PS51892">
    <property type="entry name" value="SUBTILASE"/>
    <property type="match status" value="1"/>
</dbReference>
<dbReference type="InterPro" id="IPR050131">
    <property type="entry name" value="Peptidase_S8_subtilisin-like"/>
</dbReference>
<evidence type="ECO:0000256" key="6">
    <source>
        <dbReference type="SAM" id="SignalP"/>
    </source>
</evidence>
<dbReference type="PRINTS" id="PR00723">
    <property type="entry name" value="SUBTILISIN"/>
</dbReference>
<reference evidence="8 9" key="1">
    <citation type="submission" date="2018-01" db="EMBL/GenBank/DDBJ databases">
        <title>Whole genome analyses suggest that Burkholderia sensu lato contains two further novel genera in the rhizoxinica-symbiotica group Mycetohabitans gen. nov., and Trinickia gen. nov.: implications for the evolution of diazotrophy and nodulation in the Burkholderiaceae.</title>
        <authorList>
            <person name="Estrada-de los Santos P."/>
            <person name="Palmer M."/>
            <person name="Chavez-Ramirez B."/>
            <person name="Beukes C."/>
            <person name="Steenkamp E.T."/>
            <person name="Hirsch A.M."/>
            <person name="Manyaka P."/>
            <person name="Maluk M."/>
            <person name="Lafos M."/>
            <person name="Crook M."/>
            <person name="Gross E."/>
            <person name="Simon M.F."/>
            <person name="Bueno dos Reis Junior F."/>
            <person name="Poole P.S."/>
            <person name="Venter S.N."/>
            <person name="James E.K."/>
        </authorList>
    </citation>
    <scope>NUCLEOTIDE SEQUENCE [LARGE SCALE GENOMIC DNA]</scope>
    <source>
        <strain evidence="8 9">GP25-8</strain>
    </source>
</reference>
<protein>
    <submittedName>
        <fullName evidence="8">Serine protease</fullName>
    </submittedName>
</protein>
<dbReference type="GO" id="GO:0004252">
    <property type="term" value="F:serine-type endopeptidase activity"/>
    <property type="evidence" value="ECO:0007669"/>
    <property type="project" value="UniProtKB-UniRule"/>
</dbReference>
<dbReference type="PANTHER" id="PTHR43806:SF11">
    <property type="entry name" value="CEREVISIN-RELATED"/>
    <property type="match status" value="1"/>
</dbReference>
<proteinExistence type="inferred from homology"/>
<dbReference type="PROSITE" id="PS00137">
    <property type="entry name" value="SUBTILASE_HIS"/>
    <property type="match status" value="1"/>
</dbReference>
<dbReference type="Gene3D" id="3.40.50.200">
    <property type="entry name" value="Peptidase S8/S53 domain"/>
    <property type="match status" value="1"/>
</dbReference>
<dbReference type="Pfam" id="PF00082">
    <property type="entry name" value="Peptidase_S8"/>
    <property type="match status" value="1"/>
</dbReference>
<keyword evidence="9" id="KW-1185">Reference proteome</keyword>
<keyword evidence="2 5" id="KW-0645">Protease</keyword>
<dbReference type="PANTHER" id="PTHR43806">
    <property type="entry name" value="PEPTIDASE S8"/>
    <property type="match status" value="1"/>
</dbReference>
<sequence length="439" mass="45325">MNRCAAGGAWWRRPAWLGAAAALWLAACSSSPLLIPPSANDVDPAVVARMTSATDKMVVIAVENPAESVPTMAGTTAGGYGSPPGYLAYGSARAMMAALAKDYRLRELTAWPILPLHVHCAVLEITDGQRRDVLLSKLAHDRRVRLAEPLQSFRTLSTSLRYDTGYESLQRGLEEIDALAAQRVTHGDGVRVAVIDTGVDTRHPGLSGRIALTRDFVERDMAHFNRDVHGTAVAGVIAATPSDGRGVMGVAPGARILALKACWSVPETGASLCNSLTLAEALSAAIESHAQVINLSLTGPPDPLLAQLVDYALGHGAIVVGAVPPDGDRHAFPVGVPNVIGADLPGSHVSDVVYAPGRDVLTLTPGGHYDFLSGSSFSAAYVSGIAALLLAVDPHLDAAHVYAALKGSVSSTGATQTVNACNALAAVAGGACAAVASQH</sequence>
<dbReference type="PROSITE" id="PS51257">
    <property type="entry name" value="PROKAR_LIPOPROTEIN"/>
    <property type="match status" value="1"/>
</dbReference>
<dbReference type="InterPro" id="IPR000209">
    <property type="entry name" value="Peptidase_S8/S53_dom"/>
</dbReference>
<keyword evidence="3 5" id="KW-0378">Hydrolase</keyword>